<dbReference type="Proteomes" id="UP000727857">
    <property type="component" value="Unassembled WGS sequence"/>
</dbReference>
<evidence type="ECO:0000256" key="2">
    <source>
        <dbReference type="ARBA" id="ARBA00022801"/>
    </source>
</evidence>
<dbReference type="InterPro" id="IPR023430">
    <property type="entry name" value="Pept_HybD-like_dom_sf"/>
</dbReference>
<keyword evidence="2" id="KW-0378">Hydrolase</keyword>
<gene>
    <name evidence="4" type="ORF">IAB16_00590</name>
</gene>
<reference evidence="4" key="1">
    <citation type="submission" date="2020-10" db="EMBL/GenBank/DDBJ databases">
        <authorList>
            <person name="Gilroy R."/>
        </authorList>
    </citation>
    <scope>NUCLEOTIDE SEQUENCE</scope>
    <source>
        <strain evidence="4">517</strain>
    </source>
</reference>
<evidence type="ECO:0000256" key="1">
    <source>
        <dbReference type="ARBA" id="ARBA00022670"/>
    </source>
</evidence>
<proteinExistence type="predicted"/>
<reference evidence="4" key="2">
    <citation type="journal article" date="2021" name="PeerJ">
        <title>Extensive microbial diversity within the chicken gut microbiome revealed by metagenomics and culture.</title>
        <authorList>
            <person name="Gilroy R."/>
            <person name="Ravi A."/>
            <person name="Getino M."/>
            <person name="Pursley I."/>
            <person name="Horton D.L."/>
            <person name="Alikhan N.F."/>
            <person name="Baker D."/>
            <person name="Gharbi K."/>
            <person name="Hall N."/>
            <person name="Watson M."/>
            <person name="Adriaenssens E.M."/>
            <person name="Foster-Nyarko E."/>
            <person name="Jarju S."/>
            <person name="Secka A."/>
            <person name="Antonio M."/>
            <person name="Oren A."/>
            <person name="Chaudhuri R.R."/>
            <person name="La Ragione R."/>
            <person name="Hildebrand F."/>
            <person name="Pallen M.J."/>
        </authorList>
    </citation>
    <scope>NUCLEOTIDE SEQUENCE</scope>
    <source>
        <strain evidence="4">517</strain>
    </source>
</reference>
<comment type="caution">
    <text evidence="4">The sequence shown here is derived from an EMBL/GenBank/DDBJ whole genome shotgun (WGS) entry which is preliminary data.</text>
</comment>
<keyword evidence="1" id="KW-0645">Protease</keyword>
<evidence type="ECO:0000313" key="4">
    <source>
        <dbReference type="EMBL" id="MBO8423509.1"/>
    </source>
</evidence>
<name>A0A940DFJ1_9FIRM</name>
<dbReference type="GO" id="GO:0006508">
    <property type="term" value="P:proteolysis"/>
    <property type="evidence" value="ECO:0007669"/>
    <property type="project" value="UniProtKB-KW"/>
</dbReference>
<dbReference type="GO" id="GO:0009847">
    <property type="term" value="P:spore germination"/>
    <property type="evidence" value="ECO:0007669"/>
    <property type="project" value="InterPro"/>
</dbReference>
<dbReference type="EMBL" id="JADINF010000015">
    <property type="protein sequence ID" value="MBO8423509.1"/>
    <property type="molecule type" value="Genomic_DNA"/>
</dbReference>
<dbReference type="Pfam" id="PF03418">
    <property type="entry name" value="Peptidase_A25"/>
    <property type="match status" value="1"/>
</dbReference>
<keyword evidence="3" id="KW-0865">Zymogen</keyword>
<dbReference type="GO" id="GO:0008233">
    <property type="term" value="F:peptidase activity"/>
    <property type="evidence" value="ECO:0007669"/>
    <property type="project" value="UniProtKB-KW"/>
</dbReference>
<dbReference type="SUPFAM" id="SSF53163">
    <property type="entry name" value="HybD-like"/>
    <property type="match status" value="1"/>
</dbReference>
<evidence type="ECO:0000313" key="5">
    <source>
        <dbReference type="Proteomes" id="UP000727857"/>
    </source>
</evidence>
<accession>A0A940DFJ1</accession>
<organism evidence="4 5">
    <name type="scientific">Candidatus Stercoripulliclostridium pullicola</name>
    <dbReference type="NCBI Taxonomy" id="2840953"/>
    <lineage>
        <taxon>Bacteria</taxon>
        <taxon>Bacillati</taxon>
        <taxon>Bacillota</taxon>
        <taxon>Clostridia</taxon>
        <taxon>Eubacteriales</taxon>
        <taxon>Candidatus Stercoripulliclostridium</taxon>
    </lineage>
</organism>
<sequence>MSEFCELVAEYETMNAARLAGAFAAEGKISLDRRDDGGNSTYFITLGEDIYYDPALKAELAEKVARVLRALFKKHGVTKRDLVMAVGVGNEGMTADALGAKTLKYLDITEHLYAAKLKPRGKGRLSGVASGVSGVTGLESYEIVRGVTDRVSPKLVIAVDTLAARQAMRLKRVVQISDRGLVPGSGVSNARAPLNEESLGVPVVAIGVPLVIYARNILLEYAGGYRLSDLAGGKDNAYNRSARELEDLVVTLKEIDVAVEDFAEALGRGINAAVHGM</sequence>
<dbReference type="AlphaFoldDB" id="A0A940DFJ1"/>
<dbReference type="Gene3D" id="3.40.50.1450">
    <property type="entry name" value="HybD-like"/>
    <property type="match status" value="1"/>
</dbReference>
<evidence type="ECO:0000256" key="3">
    <source>
        <dbReference type="ARBA" id="ARBA00023145"/>
    </source>
</evidence>
<dbReference type="InterPro" id="IPR005080">
    <property type="entry name" value="Peptidase_A25"/>
</dbReference>
<dbReference type="NCBIfam" id="TIGR01441">
    <property type="entry name" value="GPR"/>
    <property type="match status" value="1"/>
</dbReference>
<protein>
    <submittedName>
        <fullName evidence="4">GPR endopeptidase</fullName>
    </submittedName>
</protein>